<evidence type="ECO:0000256" key="2">
    <source>
        <dbReference type="ARBA" id="ARBA00022475"/>
    </source>
</evidence>
<evidence type="ECO:0000313" key="9">
    <source>
        <dbReference type="EMBL" id="MBO8432635.1"/>
    </source>
</evidence>
<evidence type="ECO:0000256" key="7">
    <source>
        <dbReference type="HAMAP-Rule" id="MF_01147"/>
    </source>
</evidence>
<keyword evidence="3 7" id="KW-0808">Transferase</keyword>
<dbReference type="Proteomes" id="UP000823612">
    <property type="component" value="Unassembled WGS sequence"/>
</dbReference>
<keyword evidence="6 7" id="KW-0472">Membrane</keyword>
<comment type="catalytic activity">
    <reaction evidence="7">
        <text>L-cysteinyl-[prolipoprotein] + a 1,2-diacyl-sn-glycero-3-phospho-(1'-sn-glycerol) = an S-1,2-diacyl-sn-glyceryl-L-cysteinyl-[prolipoprotein] + sn-glycerol 1-phosphate + H(+)</text>
        <dbReference type="Rhea" id="RHEA:56712"/>
        <dbReference type="Rhea" id="RHEA-COMP:14679"/>
        <dbReference type="Rhea" id="RHEA-COMP:14680"/>
        <dbReference type="ChEBI" id="CHEBI:15378"/>
        <dbReference type="ChEBI" id="CHEBI:29950"/>
        <dbReference type="ChEBI" id="CHEBI:57685"/>
        <dbReference type="ChEBI" id="CHEBI:64716"/>
        <dbReference type="ChEBI" id="CHEBI:140658"/>
        <dbReference type="EC" id="2.5.1.145"/>
    </reaction>
</comment>
<keyword evidence="5 7" id="KW-1133">Transmembrane helix</keyword>
<reference evidence="9" key="2">
    <citation type="journal article" date="2021" name="PeerJ">
        <title>Extensive microbial diversity within the chicken gut microbiome revealed by metagenomics and culture.</title>
        <authorList>
            <person name="Gilroy R."/>
            <person name="Ravi A."/>
            <person name="Getino M."/>
            <person name="Pursley I."/>
            <person name="Horton D.L."/>
            <person name="Alikhan N.F."/>
            <person name="Baker D."/>
            <person name="Gharbi K."/>
            <person name="Hall N."/>
            <person name="Watson M."/>
            <person name="Adriaenssens E.M."/>
            <person name="Foster-Nyarko E."/>
            <person name="Jarju S."/>
            <person name="Secka A."/>
            <person name="Antonio M."/>
            <person name="Oren A."/>
            <person name="Chaudhuri R.R."/>
            <person name="La Ragione R."/>
            <person name="Hildebrand F."/>
            <person name="Pallen M.J."/>
        </authorList>
    </citation>
    <scope>NUCLEOTIDE SEQUENCE</scope>
    <source>
        <strain evidence="9">2889</strain>
    </source>
</reference>
<proteinExistence type="inferred from homology"/>
<evidence type="ECO:0000256" key="6">
    <source>
        <dbReference type="ARBA" id="ARBA00023136"/>
    </source>
</evidence>
<feature type="transmembrane region" description="Helical" evidence="7">
    <location>
        <begin position="120"/>
        <end position="138"/>
    </location>
</feature>
<comment type="subcellular location">
    <subcellularLocation>
        <location evidence="7">Cell membrane</location>
        <topology evidence="7">Multi-pass membrane protein</topology>
    </subcellularLocation>
</comment>
<dbReference type="NCBIfam" id="TIGR00544">
    <property type="entry name" value="lgt"/>
    <property type="match status" value="1"/>
</dbReference>
<feature type="transmembrane region" description="Helical" evidence="7">
    <location>
        <begin position="175"/>
        <end position="192"/>
    </location>
</feature>
<evidence type="ECO:0000313" key="10">
    <source>
        <dbReference type="Proteomes" id="UP000823612"/>
    </source>
</evidence>
<dbReference type="Pfam" id="PF01790">
    <property type="entry name" value="LGT"/>
    <property type="match status" value="1"/>
</dbReference>
<feature type="transmembrane region" description="Helical" evidence="7">
    <location>
        <begin position="234"/>
        <end position="255"/>
    </location>
</feature>
<feature type="region of interest" description="Disordered" evidence="8">
    <location>
        <begin position="264"/>
        <end position="286"/>
    </location>
</feature>
<feature type="compositionally biased region" description="Basic residues" evidence="8">
    <location>
        <begin position="274"/>
        <end position="286"/>
    </location>
</feature>
<dbReference type="PANTHER" id="PTHR30589:SF0">
    <property type="entry name" value="PHOSPHATIDYLGLYCEROL--PROLIPOPROTEIN DIACYLGLYCERYL TRANSFERASE"/>
    <property type="match status" value="1"/>
</dbReference>
<sequence length="286" mass="32935">MLNFIHWNFDPVAFTVFGLEIRWYGVMFMLTFLCGWWILNRIFKREGRNPELADVLLWYVAIAVIIGARLGHCLFYDPQYYLSHPVEILKIRDGGLASHGAAISIPIALWLVARKYRVSIWYLLDRVVLVVALGGLFIRTGNLFNSEIYGHVTSLPWGFIFERNGETLPKHPTQIYEALTYFAIFLILFSYYWRKKGKIPSGELFGWFLILCFGMRFLIEFLKEVQEEWESAYFLDMGQILSIPFVLLGIVVLILSKKGLLGKKDALPEAGTPKPKKGVARNTKKA</sequence>
<protein>
    <recommendedName>
        <fullName evidence="7">Phosphatidylglycerol--prolipoprotein diacylglyceryl transferase</fullName>
        <ecNumber evidence="7">2.5.1.145</ecNumber>
    </recommendedName>
</protein>
<dbReference type="HAMAP" id="MF_01147">
    <property type="entry name" value="Lgt"/>
    <property type="match status" value="1"/>
</dbReference>
<dbReference type="PANTHER" id="PTHR30589">
    <property type="entry name" value="PROLIPOPROTEIN DIACYLGLYCERYL TRANSFERASE"/>
    <property type="match status" value="1"/>
</dbReference>
<comment type="pathway">
    <text evidence="7">Protein modification; lipoprotein biosynthesis (diacylglyceryl transfer).</text>
</comment>
<evidence type="ECO:0000256" key="1">
    <source>
        <dbReference type="ARBA" id="ARBA00007150"/>
    </source>
</evidence>
<feature type="transmembrane region" description="Helical" evidence="7">
    <location>
        <begin position="55"/>
        <end position="76"/>
    </location>
</feature>
<evidence type="ECO:0000256" key="5">
    <source>
        <dbReference type="ARBA" id="ARBA00022989"/>
    </source>
</evidence>
<reference evidence="9" key="1">
    <citation type="submission" date="2020-10" db="EMBL/GenBank/DDBJ databases">
        <authorList>
            <person name="Gilroy R."/>
        </authorList>
    </citation>
    <scope>NUCLEOTIDE SEQUENCE</scope>
    <source>
        <strain evidence="9">2889</strain>
    </source>
</reference>
<dbReference type="GO" id="GO:0008961">
    <property type="term" value="F:phosphatidylglycerol-prolipoprotein diacylglyceryl transferase activity"/>
    <property type="evidence" value="ECO:0007669"/>
    <property type="project" value="UniProtKB-UniRule"/>
</dbReference>
<keyword evidence="4 7" id="KW-0812">Transmembrane</keyword>
<gene>
    <name evidence="7 9" type="primary">lgt</name>
    <name evidence="9" type="ORF">IAB08_05025</name>
</gene>
<comment type="caution">
    <text evidence="9">The sequence shown here is derived from an EMBL/GenBank/DDBJ whole genome shotgun (WGS) entry which is preliminary data.</text>
</comment>
<evidence type="ECO:0000256" key="3">
    <source>
        <dbReference type="ARBA" id="ARBA00022679"/>
    </source>
</evidence>
<dbReference type="InterPro" id="IPR001640">
    <property type="entry name" value="Lgt"/>
</dbReference>
<name>A0A9D9GZC4_9BACT</name>
<dbReference type="GO" id="GO:0042158">
    <property type="term" value="P:lipoprotein biosynthetic process"/>
    <property type="evidence" value="ECO:0007669"/>
    <property type="project" value="UniProtKB-UniRule"/>
</dbReference>
<evidence type="ECO:0000256" key="8">
    <source>
        <dbReference type="SAM" id="MobiDB-lite"/>
    </source>
</evidence>
<feature type="transmembrane region" description="Helical" evidence="7">
    <location>
        <begin position="96"/>
        <end position="113"/>
    </location>
</feature>
<accession>A0A9D9GZC4</accession>
<keyword evidence="2 7" id="KW-1003">Cell membrane</keyword>
<dbReference type="EMBL" id="JADIMZ010000075">
    <property type="protein sequence ID" value="MBO8432635.1"/>
    <property type="molecule type" value="Genomic_DNA"/>
</dbReference>
<comment type="function">
    <text evidence="7">Catalyzes the transfer of the diacylglyceryl group from phosphatidylglycerol to the sulfhydryl group of the N-terminal cysteine of a prolipoprotein, the first step in the formation of mature lipoproteins.</text>
</comment>
<dbReference type="AlphaFoldDB" id="A0A9D9GZC4"/>
<feature type="binding site" evidence="7">
    <location>
        <position position="139"/>
    </location>
    <ligand>
        <name>a 1,2-diacyl-sn-glycero-3-phospho-(1'-sn-glycerol)</name>
        <dbReference type="ChEBI" id="CHEBI:64716"/>
    </ligand>
</feature>
<feature type="transmembrane region" description="Helical" evidence="7">
    <location>
        <begin position="204"/>
        <end position="222"/>
    </location>
</feature>
<evidence type="ECO:0000256" key="4">
    <source>
        <dbReference type="ARBA" id="ARBA00022692"/>
    </source>
</evidence>
<dbReference type="EC" id="2.5.1.145" evidence="7"/>
<organism evidence="9 10">
    <name type="scientific">Candidatus Pullibacteroides excrementavium</name>
    <dbReference type="NCBI Taxonomy" id="2840905"/>
    <lineage>
        <taxon>Bacteria</taxon>
        <taxon>Pseudomonadati</taxon>
        <taxon>Bacteroidota</taxon>
        <taxon>Bacteroidia</taxon>
        <taxon>Bacteroidales</taxon>
        <taxon>Candidatus Pullibacteroides</taxon>
    </lineage>
</organism>
<dbReference type="GO" id="GO:0005886">
    <property type="term" value="C:plasma membrane"/>
    <property type="evidence" value="ECO:0007669"/>
    <property type="project" value="UniProtKB-SubCell"/>
</dbReference>
<comment type="similarity">
    <text evidence="1 7">Belongs to the Lgt family.</text>
</comment>
<feature type="transmembrane region" description="Helical" evidence="7">
    <location>
        <begin position="23"/>
        <end position="43"/>
    </location>
</feature>